<keyword evidence="2" id="KW-1185">Reference proteome</keyword>
<dbReference type="EMBL" id="JBBKAK010000001">
    <property type="protein sequence ID" value="MEJ8667527.1"/>
    <property type="molecule type" value="Genomic_DNA"/>
</dbReference>
<evidence type="ECO:0008006" key="3">
    <source>
        <dbReference type="Google" id="ProtNLM"/>
    </source>
</evidence>
<proteinExistence type="predicted"/>
<gene>
    <name evidence="1" type="ORF">WKI71_00115</name>
</gene>
<reference evidence="1 2" key="1">
    <citation type="submission" date="2024-03" db="EMBL/GenBank/DDBJ databases">
        <title>Novel Streptomyces species of biotechnological and ecological value are a feature of Machair soil.</title>
        <authorList>
            <person name="Prole J.R."/>
            <person name="Goodfellow M."/>
            <person name="Allenby N."/>
            <person name="Ward A.C."/>
        </authorList>
    </citation>
    <scope>NUCLEOTIDE SEQUENCE [LARGE SCALE GENOMIC DNA]</scope>
    <source>
        <strain evidence="1 2">MS1.AVA.1</strain>
    </source>
</reference>
<protein>
    <recommendedName>
        <fullName evidence="3">Secreted protein</fullName>
    </recommendedName>
</protein>
<evidence type="ECO:0000313" key="1">
    <source>
        <dbReference type="EMBL" id="MEJ8667527.1"/>
    </source>
</evidence>
<dbReference type="Proteomes" id="UP001376459">
    <property type="component" value="Unassembled WGS sequence"/>
</dbReference>
<evidence type="ECO:0000313" key="2">
    <source>
        <dbReference type="Proteomes" id="UP001376459"/>
    </source>
</evidence>
<accession>A0ABU8UF73</accession>
<sequence>MAAIGGVIFTGVATYYSALVADDQLQQSRQDGEREEQEQAEVVSYWLSPSFSTEGQRLHVVNRSPDPVYSLQVLLLLEMRHPSGNTAVKAGFNTETADVAPCTEKIYNFSDLQFSPFPEVSGHTLTDVRVLWLTFTDRAGRKWVRGPGSLEPRQGALDYYARRLKHRAATTRPPEVKVVEACGLSG</sequence>
<name>A0ABU8UF73_9ACTN</name>
<organism evidence="1 2">
    <name type="scientific">Streptomyces machairae</name>
    <dbReference type="NCBI Taxonomy" id="3134109"/>
    <lineage>
        <taxon>Bacteria</taxon>
        <taxon>Bacillati</taxon>
        <taxon>Actinomycetota</taxon>
        <taxon>Actinomycetes</taxon>
        <taxon>Kitasatosporales</taxon>
        <taxon>Streptomycetaceae</taxon>
        <taxon>Streptomyces</taxon>
    </lineage>
</organism>
<comment type="caution">
    <text evidence="1">The sequence shown here is derived from an EMBL/GenBank/DDBJ whole genome shotgun (WGS) entry which is preliminary data.</text>
</comment>